<evidence type="ECO:0000259" key="1">
    <source>
        <dbReference type="Pfam" id="PF01370"/>
    </source>
</evidence>
<dbReference type="Gene3D" id="3.40.50.720">
    <property type="entry name" value="NAD(P)-binding Rossmann-like Domain"/>
    <property type="match status" value="1"/>
</dbReference>
<reference evidence="2" key="1">
    <citation type="submission" date="2023-03" db="EMBL/GenBank/DDBJ databases">
        <title>Multiphase analysis and comparison of six strains from genera Psychromarinibacter, Lutimaribacter, and Maritimibacter, including a novel species: Psychromarinibacter sediminicola sp. nov.</title>
        <authorList>
            <person name="Wang Y.-H."/>
            <person name="Ye M.-Q."/>
            <person name="Du Z.-J."/>
        </authorList>
    </citation>
    <scope>NUCLEOTIDE SEQUENCE</scope>
    <source>
        <strain evidence="2">C21-152</strain>
    </source>
</reference>
<gene>
    <name evidence="2" type="ORF">P1J78_24725</name>
</gene>
<dbReference type="Pfam" id="PF01370">
    <property type="entry name" value="Epimerase"/>
    <property type="match status" value="1"/>
</dbReference>
<dbReference type="InterPro" id="IPR036291">
    <property type="entry name" value="NAD(P)-bd_dom_sf"/>
</dbReference>
<organism evidence="2 3">
    <name type="scientific">Psychromarinibacter sediminicola</name>
    <dbReference type="NCBI Taxonomy" id="3033385"/>
    <lineage>
        <taxon>Bacteria</taxon>
        <taxon>Pseudomonadati</taxon>
        <taxon>Pseudomonadota</taxon>
        <taxon>Alphaproteobacteria</taxon>
        <taxon>Rhodobacterales</taxon>
        <taxon>Paracoccaceae</taxon>
        <taxon>Psychromarinibacter</taxon>
    </lineage>
</organism>
<dbReference type="Proteomes" id="UP001220964">
    <property type="component" value="Unassembled WGS sequence"/>
</dbReference>
<accession>A0AAE3TB45</accession>
<dbReference type="AlphaFoldDB" id="A0AAE3TB45"/>
<feature type="domain" description="NAD-dependent epimerase/dehydratase" evidence="1">
    <location>
        <begin position="9"/>
        <end position="217"/>
    </location>
</feature>
<keyword evidence="3" id="KW-1185">Reference proteome</keyword>
<dbReference type="InterPro" id="IPR051783">
    <property type="entry name" value="NAD(P)-dependent_oxidoreduct"/>
</dbReference>
<dbReference type="PANTHER" id="PTHR48079">
    <property type="entry name" value="PROTEIN YEEZ"/>
    <property type="match status" value="1"/>
</dbReference>
<comment type="caution">
    <text evidence="2">The sequence shown here is derived from an EMBL/GenBank/DDBJ whole genome shotgun (WGS) entry which is preliminary data.</text>
</comment>
<dbReference type="SUPFAM" id="SSF51735">
    <property type="entry name" value="NAD(P)-binding Rossmann-fold domains"/>
    <property type="match status" value="1"/>
</dbReference>
<dbReference type="GO" id="GO:0005737">
    <property type="term" value="C:cytoplasm"/>
    <property type="evidence" value="ECO:0007669"/>
    <property type="project" value="TreeGrafter"/>
</dbReference>
<dbReference type="PANTHER" id="PTHR48079:SF6">
    <property type="entry name" value="NAD(P)-BINDING DOMAIN-CONTAINING PROTEIN-RELATED"/>
    <property type="match status" value="1"/>
</dbReference>
<dbReference type="EMBL" id="JARGYC010000175">
    <property type="protein sequence ID" value="MDF0603922.1"/>
    <property type="molecule type" value="Genomic_DNA"/>
</dbReference>
<evidence type="ECO:0000313" key="2">
    <source>
        <dbReference type="EMBL" id="MDF0603922.1"/>
    </source>
</evidence>
<name>A0AAE3TB45_9RHOB</name>
<evidence type="ECO:0000313" key="3">
    <source>
        <dbReference type="Proteomes" id="UP001220964"/>
    </source>
</evidence>
<dbReference type="RefSeq" id="WP_275570031.1">
    <property type="nucleotide sequence ID" value="NZ_JARGYC010000175.1"/>
</dbReference>
<protein>
    <submittedName>
        <fullName evidence="2">NAD(P)H-binding protein</fullName>
    </submittedName>
</protein>
<sequence>MHRTDQKTALILGATGGVGSETARALAAHGWRIRALARDPKKAPALDAEWVRGDAMTRQDVVAAAEGCQLIFHGVNPPGYRDWDKLAVPMLENTIAAARAAGARVVFPGTVYNYGPDAFPVLREDSPQSPTTRKGAVRVEMERRLERASHDGVPVLILRAGDFFGPYLTANSWFSQALVKPGRPLTRVTYPGAREVGHAWAYLPDFGETIARLMDREAELGVFERFHMEGHWFERGVEIAERLRPVAGVPDAPIRRMPWLALDALSPVVTTFRELREMRYLWRTPVKLDGAKLRGFLGDDLPHTPADLALRRSLEGQGCLPQSDAGLAPAAA</sequence>
<dbReference type="InterPro" id="IPR001509">
    <property type="entry name" value="Epimerase_deHydtase"/>
</dbReference>
<dbReference type="GO" id="GO:0004029">
    <property type="term" value="F:aldehyde dehydrogenase (NAD+) activity"/>
    <property type="evidence" value="ECO:0007669"/>
    <property type="project" value="TreeGrafter"/>
</dbReference>
<proteinExistence type="predicted"/>